<dbReference type="Gene3D" id="1.10.287.130">
    <property type="match status" value="1"/>
</dbReference>
<dbReference type="InterPro" id="IPR005467">
    <property type="entry name" value="His_kinase_dom"/>
</dbReference>
<dbReference type="SMART" id="SM00388">
    <property type="entry name" value="HisKA"/>
    <property type="match status" value="1"/>
</dbReference>
<dbReference type="PRINTS" id="PR00344">
    <property type="entry name" value="BCTRLSENSOR"/>
</dbReference>
<keyword evidence="4" id="KW-0808">Transferase</keyword>
<comment type="caution">
    <text evidence="8">The sequence shown here is derived from an EMBL/GenBank/DDBJ whole genome shotgun (WGS) entry which is preliminary data.</text>
</comment>
<dbReference type="PANTHER" id="PTHR43047">
    <property type="entry name" value="TWO-COMPONENT HISTIDINE PROTEIN KINASE"/>
    <property type="match status" value="1"/>
</dbReference>
<dbReference type="InterPro" id="IPR036097">
    <property type="entry name" value="HisK_dim/P_sf"/>
</dbReference>
<keyword evidence="3" id="KW-0597">Phosphoprotein</keyword>
<dbReference type="AlphaFoldDB" id="A0A1G2R622"/>
<dbReference type="PROSITE" id="PS50109">
    <property type="entry name" value="HIS_KIN"/>
    <property type="match status" value="1"/>
</dbReference>
<evidence type="ECO:0000256" key="6">
    <source>
        <dbReference type="ARBA" id="ARBA00023012"/>
    </source>
</evidence>
<keyword evidence="5" id="KW-0418">Kinase</keyword>
<proteinExistence type="predicted"/>
<evidence type="ECO:0000259" key="7">
    <source>
        <dbReference type="PROSITE" id="PS50109"/>
    </source>
</evidence>
<dbReference type="InterPro" id="IPR003661">
    <property type="entry name" value="HisK_dim/P_dom"/>
</dbReference>
<evidence type="ECO:0000256" key="3">
    <source>
        <dbReference type="ARBA" id="ARBA00022553"/>
    </source>
</evidence>
<evidence type="ECO:0000313" key="8">
    <source>
        <dbReference type="EMBL" id="OHA67692.1"/>
    </source>
</evidence>
<dbReference type="InterPro" id="IPR036890">
    <property type="entry name" value="HATPase_C_sf"/>
</dbReference>
<evidence type="ECO:0000256" key="5">
    <source>
        <dbReference type="ARBA" id="ARBA00022777"/>
    </source>
</evidence>
<dbReference type="SUPFAM" id="SSF55874">
    <property type="entry name" value="ATPase domain of HSP90 chaperone/DNA topoisomerase II/histidine kinase"/>
    <property type="match status" value="1"/>
</dbReference>
<dbReference type="SMART" id="SM00091">
    <property type="entry name" value="PAS"/>
    <property type="match status" value="1"/>
</dbReference>
<comment type="catalytic activity">
    <reaction evidence="1">
        <text>ATP + protein L-histidine = ADP + protein N-phospho-L-histidine.</text>
        <dbReference type="EC" id="2.7.13.3"/>
    </reaction>
</comment>
<dbReference type="PANTHER" id="PTHR43047:SF72">
    <property type="entry name" value="OSMOSENSING HISTIDINE PROTEIN KINASE SLN1"/>
    <property type="match status" value="1"/>
</dbReference>
<dbReference type="SUPFAM" id="SSF47384">
    <property type="entry name" value="Homodimeric domain of signal transducing histidine kinase"/>
    <property type="match status" value="1"/>
</dbReference>
<dbReference type="Pfam" id="PF02518">
    <property type="entry name" value="HATPase_c"/>
    <property type="match status" value="1"/>
</dbReference>
<dbReference type="GO" id="GO:0005886">
    <property type="term" value="C:plasma membrane"/>
    <property type="evidence" value="ECO:0007669"/>
    <property type="project" value="TreeGrafter"/>
</dbReference>
<dbReference type="FunFam" id="1.10.287.130:FF:000001">
    <property type="entry name" value="Two-component sensor histidine kinase"/>
    <property type="match status" value="1"/>
</dbReference>
<name>A0A1G2R622_9BACT</name>
<organism evidence="8 9">
    <name type="scientific">Candidatus Wildermuthbacteria bacterium RIFCSPHIGHO2_02_FULL_45_25</name>
    <dbReference type="NCBI Taxonomy" id="1802450"/>
    <lineage>
        <taxon>Bacteria</taxon>
        <taxon>Candidatus Wildermuthiibacteriota</taxon>
    </lineage>
</organism>
<dbReference type="GO" id="GO:0000155">
    <property type="term" value="F:phosphorelay sensor kinase activity"/>
    <property type="evidence" value="ECO:0007669"/>
    <property type="project" value="InterPro"/>
</dbReference>
<feature type="domain" description="Histidine kinase" evidence="7">
    <location>
        <begin position="148"/>
        <end position="391"/>
    </location>
</feature>
<dbReference type="EMBL" id="MHTV01000006">
    <property type="protein sequence ID" value="OHA67692.1"/>
    <property type="molecule type" value="Genomic_DNA"/>
</dbReference>
<dbReference type="Pfam" id="PF13426">
    <property type="entry name" value="PAS_9"/>
    <property type="match status" value="1"/>
</dbReference>
<dbReference type="Gene3D" id="3.30.565.10">
    <property type="entry name" value="Histidine kinase-like ATPase, C-terminal domain"/>
    <property type="match status" value="1"/>
</dbReference>
<keyword evidence="6" id="KW-0902">Two-component regulatory system</keyword>
<evidence type="ECO:0000256" key="4">
    <source>
        <dbReference type="ARBA" id="ARBA00022679"/>
    </source>
</evidence>
<gene>
    <name evidence="8" type="ORF">A3C04_02130</name>
</gene>
<dbReference type="InterPro" id="IPR003594">
    <property type="entry name" value="HATPase_dom"/>
</dbReference>
<dbReference type="CDD" id="cd00082">
    <property type="entry name" value="HisKA"/>
    <property type="match status" value="1"/>
</dbReference>
<dbReference type="Proteomes" id="UP000178092">
    <property type="component" value="Unassembled WGS sequence"/>
</dbReference>
<dbReference type="Gene3D" id="3.30.450.20">
    <property type="entry name" value="PAS domain"/>
    <property type="match status" value="1"/>
</dbReference>
<dbReference type="SUPFAM" id="SSF55785">
    <property type="entry name" value="PYP-like sensor domain (PAS domain)"/>
    <property type="match status" value="1"/>
</dbReference>
<dbReference type="GO" id="GO:0009927">
    <property type="term" value="F:histidine phosphotransfer kinase activity"/>
    <property type="evidence" value="ECO:0007669"/>
    <property type="project" value="TreeGrafter"/>
</dbReference>
<dbReference type="NCBIfam" id="TIGR00229">
    <property type="entry name" value="sensory_box"/>
    <property type="match status" value="1"/>
</dbReference>
<dbReference type="Pfam" id="PF00512">
    <property type="entry name" value="HisKA"/>
    <property type="match status" value="1"/>
</dbReference>
<dbReference type="CDD" id="cd00075">
    <property type="entry name" value="HATPase"/>
    <property type="match status" value="1"/>
</dbReference>
<dbReference type="SMART" id="SM00387">
    <property type="entry name" value="HATPase_c"/>
    <property type="match status" value="1"/>
</dbReference>
<reference evidence="8 9" key="1">
    <citation type="journal article" date="2016" name="Nat. Commun.">
        <title>Thousands of microbial genomes shed light on interconnected biogeochemical processes in an aquifer system.</title>
        <authorList>
            <person name="Anantharaman K."/>
            <person name="Brown C.T."/>
            <person name="Hug L.A."/>
            <person name="Sharon I."/>
            <person name="Castelle C.J."/>
            <person name="Probst A.J."/>
            <person name="Thomas B.C."/>
            <person name="Singh A."/>
            <person name="Wilkins M.J."/>
            <person name="Karaoz U."/>
            <person name="Brodie E.L."/>
            <person name="Williams K.H."/>
            <person name="Hubbard S.S."/>
            <person name="Banfield J.F."/>
        </authorList>
    </citation>
    <scope>NUCLEOTIDE SEQUENCE [LARGE SCALE GENOMIC DNA]</scope>
</reference>
<evidence type="ECO:0000256" key="1">
    <source>
        <dbReference type="ARBA" id="ARBA00000085"/>
    </source>
</evidence>
<accession>A0A1G2R622</accession>
<protein>
    <recommendedName>
        <fullName evidence="2">histidine kinase</fullName>
        <ecNumber evidence="2">2.7.13.3</ecNumber>
    </recommendedName>
</protein>
<dbReference type="InterPro" id="IPR035965">
    <property type="entry name" value="PAS-like_dom_sf"/>
</dbReference>
<dbReference type="InterPro" id="IPR000014">
    <property type="entry name" value="PAS"/>
</dbReference>
<dbReference type="InterPro" id="IPR004358">
    <property type="entry name" value="Sig_transdc_His_kin-like_C"/>
</dbReference>
<dbReference type="EC" id="2.7.13.3" evidence="2"/>
<sequence>MRFFFPQYRRDEENIQLSAILSSMREGLILIDKASKVLLMNQAAGILLRIAPAEAKGKPIQEIFRLVKGNEEISSPDSPLRKALEEVSTVVIGLEDDLFCKNRSGKLFPITASVTGLLHYGNIGGVIIFNDVTQLKEIDQMKTEFVSVASHQLRTPLTAIKLFVEMLWNEEVGKLNQKQKEYIDNVQQSTERMISLVNDLLNVSRVEAGRVKIEATPVQLENLIQGVLDEVAPLAKGRSCSIEFLKPSVSLPTILLDATLIRQTVHNLVTNAIKYSTGEHCLVQVSAGRISGREIAKMKGVSYQSAREVKPREEYALIQVTDHGLGIPKAVQARIFEKFFRADNAVRAQAEGSGLGLYVNKLILEKVGGLIWFVSEERKGTTFSVTIPLKGIKSIKGEVGLAEM</sequence>
<evidence type="ECO:0000256" key="2">
    <source>
        <dbReference type="ARBA" id="ARBA00012438"/>
    </source>
</evidence>
<evidence type="ECO:0000313" key="9">
    <source>
        <dbReference type="Proteomes" id="UP000178092"/>
    </source>
</evidence>